<dbReference type="NCBIfam" id="TIGR00229">
    <property type="entry name" value="sensory_box"/>
    <property type="match status" value="1"/>
</dbReference>
<evidence type="ECO:0000256" key="5">
    <source>
        <dbReference type="ARBA" id="ARBA00023159"/>
    </source>
</evidence>
<dbReference type="SMART" id="SM00382">
    <property type="entry name" value="AAA"/>
    <property type="match status" value="1"/>
</dbReference>
<dbReference type="CDD" id="cd00009">
    <property type="entry name" value="AAA"/>
    <property type="match status" value="1"/>
</dbReference>
<keyword evidence="5" id="KW-0010">Activator</keyword>
<protein>
    <submittedName>
        <fullName evidence="10">PAS domain S-box</fullName>
    </submittedName>
</protein>
<dbReference type="PROSITE" id="PS50045">
    <property type="entry name" value="SIGMA54_INTERACT_4"/>
    <property type="match status" value="1"/>
</dbReference>
<dbReference type="InterPro" id="IPR000014">
    <property type="entry name" value="PAS"/>
</dbReference>
<gene>
    <name evidence="10" type="ordered locus">Desti_2399</name>
</gene>
<dbReference type="InterPro" id="IPR025662">
    <property type="entry name" value="Sigma_54_int_dom_ATP-bd_1"/>
</dbReference>
<evidence type="ECO:0000256" key="6">
    <source>
        <dbReference type="ARBA" id="ARBA00023163"/>
    </source>
</evidence>
<dbReference type="STRING" id="706587.Desti_2399"/>
<dbReference type="InterPro" id="IPR002078">
    <property type="entry name" value="Sigma_54_int"/>
</dbReference>
<dbReference type="InterPro" id="IPR000700">
    <property type="entry name" value="PAS-assoc_C"/>
</dbReference>
<dbReference type="PANTHER" id="PTHR32071">
    <property type="entry name" value="TRANSCRIPTIONAL REGULATORY PROTEIN"/>
    <property type="match status" value="1"/>
</dbReference>
<dbReference type="InterPro" id="IPR025943">
    <property type="entry name" value="Sigma_54_int_dom_ATP-bd_2"/>
</dbReference>
<dbReference type="Pfam" id="PF02954">
    <property type="entry name" value="HTH_8"/>
    <property type="match status" value="1"/>
</dbReference>
<accession>I4C691</accession>
<evidence type="ECO:0000259" key="9">
    <source>
        <dbReference type="PROSITE" id="PS50113"/>
    </source>
</evidence>
<keyword evidence="7" id="KW-0175">Coiled coil</keyword>
<feature type="domain" description="Sigma-54 factor interaction" evidence="8">
    <location>
        <begin position="204"/>
        <end position="433"/>
    </location>
</feature>
<feature type="coiled-coil region" evidence="7">
    <location>
        <begin position="167"/>
        <end position="194"/>
    </location>
</feature>
<dbReference type="SMART" id="SM00091">
    <property type="entry name" value="PAS"/>
    <property type="match status" value="1"/>
</dbReference>
<dbReference type="InterPro" id="IPR027417">
    <property type="entry name" value="P-loop_NTPase"/>
</dbReference>
<evidence type="ECO:0000256" key="1">
    <source>
        <dbReference type="ARBA" id="ARBA00022741"/>
    </source>
</evidence>
<dbReference type="CDD" id="cd00130">
    <property type="entry name" value="PAS"/>
    <property type="match status" value="1"/>
</dbReference>
<dbReference type="Gene3D" id="3.30.450.20">
    <property type="entry name" value="PAS domain"/>
    <property type="match status" value="1"/>
</dbReference>
<dbReference type="Pfam" id="PF13426">
    <property type="entry name" value="PAS_9"/>
    <property type="match status" value="1"/>
</dbReference>
<keyword evidence="11" id="KW-1185">Reference proteome</keyword>
<dbReference type="Gene3D" id="1.10.8.60">
    <property type="match status" value="1"/>
</dbReference>
<dbReference type="GO" id="GO:0006355">
    <property type="term" value="P:regulation of DNA-templated transcription"/>
    <property type="evidence" value="ECO:0007669"/>
    <property type="project" value="InterPro"/>
</dbReference>
<sequence length="513" mass="58137">MWIFGACPFAQTKGRWHNSPRIPNRDDANSTERLRTKMTRKNAKTLAEHRDSEIRYRILFEEAGDGIFILENRRIVDLNQKACTLFACNRDQLIGKIPFDLSPQLQPNGKCSDLEADRRITEAYSGSHQFFEWQHRRPNGTLFDAEVSLALVELANTANILAIMRDITIRKQAVEELKRLKDKLQQENIYLQEEINIEHNFGEIVGRSIALRKVLSNVETVAVTDSSVLITGETGTGKELIARAIHSIGKRKNRPLVKVNCAALPANLVESELFGHEKGAFTGASVRRIGRFELAHGGTVFLDEVAELPQTLQSKLLRVLQDGEYERVGGSQTLKVDVRVIAATNRDIEKLIRSGEFREDLFYRLNVFPVFLPPLRDRKEDISVLANHFAIKYSAKCGKKIESIPQKTLEALQNYHWPGNVRELQNIIERGVIVCRGKQLKFGDWLPFKRIEPLECGLVTMEESERNHIIKALKITNGLVSGEKGAAKILGLNPQTLYSKMKRLGITREQLLA</sequence>
<dbReference type="PANTHER" id="PTHR32071:SF123">
    <property type="entry name" value="DNA-BINDING TRANSCRIPTIONAL ACTIVATOR HYFR-RELATED"/>
    <property type="match status" value="1"/>
</dbReference>
<keyword evidence="3" id="KW-0805">Transcription regulation</keyword>
<keyword evidence="4" id="KW-0238">DNA-binding</keyword>
<dbReference type="InterPro" id="IPR009057">
    <property type="entry name" value="Homeodomain-like_sf"/>
</dbReference>
<evidence type="ECO:0000313" key="10">
    <source>
        <dbReference type="EMBL" id="AFM25082.1"/>
    </source>
</evidence>
<dbReference type="InterPro" id="IPR003593">
    <property type="entry name" value="AAA+_ATPase"/>
</dbReference>
<dbReference type="InterPro" id="IPR035965">
    <property type="entry name" value="PAS-like_dom_sf"/>
</dbReference>
<dbReference type="PROSITE" id="PS00676">
    <property type="entry name" value="SIGMA54_INTERACT_2"/>
    <property type="match status" value="1"/>
</dbReference>
<dbReference type="FunFam" id="1.10.8.60:FF:000014">
    <property type="entry name" value="DNA-binding transcriptional regulator NtrC"/>
    <property type="match status" value="1"/>
</dbReference>
<dbReference type="FunFam" id="3.40.50.300:FF:000006">
    <property type="entry name" value="DNA-binding transcriptional regulator NtrC"/>
    <property type="match status" value="1"/>
</dbReference>
<keyword evidence="6" id="KW-0804">Transcription</keyword>
<dbReference type="SUPFAM" id="SSF52540">
    <property type="entry name" value="P-loop containing nucleoside triphosphate hydrolases"/>
    <property type="match status" value="1"/>
</dbReference>
<dbReference type="PROSITE" id="PS50113">
    <property type="entry name" value="PAC"/>
    <property type="match status" value="1"/>
</dbReference>
<dbReference type="HOGENOM" id="CLU_000445_95_2_7"/>
<keyword evidence="2" id="KW-0067">ATP-binding</keyword>
<feature type="domain" description="PAC" evidence="9">
    <location>
        <begin position="129"/>
        <end position="179"/>
    </location>
</feature>
<dbReference type="AlphaFoldDB" id="I4C691"/>
<dbReference type="Gene3D" id="1.10.10.60">
    <property type="entry name" value="Homeodomain-like"/>
    <property type="match status" value="1"/>
</dbReference>
<dbReference type="PROSITE" id="PS00688">
    <property type="entry name" value="SIGMA54_INTERACT_3"/>
    <property type="match status" value="1"/>
</dbReference>
<dbReference type="Gene3D" id="3.40.50.300">
    <property type="entry name" value="P-loop containing nucleotide triphosphate hydrolases"/>
    <property type="match status" value="1"/>
</dbReference>
<name>I4C691_DESTA</name>
<dbReference type="SUPFAM" id="SSF55785">
    <property type="entry name" value="PYP-like sensor domain (PAS domain)"/>
    <property type="match status" value="1"/>
</dbReference>
<dbReference type="Pfam" id="PF25601">
    <property type="entry name" value="AAA_lid_14"/>
    <property type="match status" value="1"/>
</dbReference>
<dbReference type="Proteomes" id="UP000006055">
    <property type="component" value="Chromosome"/>
</dbReference>
<organism evidence="10 11">
    <name type="scientific">Desulfomonile tiedjei (strain ATCC 49306 / DSM 6799 / DCB-1)</name>
    <dbReference type="NCBI Taxonomy" id="706587"/>
    <lineage>
        <taxon>Bacteria</taxon>
        <taxon>Pseudomonadati</taxon>
        <taxon>Thermodesulfobacteriota</taxon>
        <taxon>Desulfomonilia</taxon>
        <taxon>Desulfomonilales</taxon>
        <taxon>Desulfomonilaceae</taxon>
        <taxon>Desulfomonile</taxon>
    </lineage>
</organism>
<dbReference type="eggNOG" id="COG3829">
    <property type="taxonomic scope" value="Bacteria"/>
</dbReference>
<keyword evidence="1" id="KW-0547">Nucleotide-binding</keyword>
<dbReference type="GO" id="GO:0005524">
    <property type="term" value="F:ATP binding"/>
    <property type="evidence" value="ECO:0007669"/>
    <property type="project" value="UniProtKB-KW"/>
</dbReference>
<evidence type="ECO:0000256" key="7">
    <source>
        <dbReference type="SAM" id="Coils"/>
    </source>
</evidence>
<evidence type="ECO:0000259" key="8">
    <source>
        <dbReference type="PROSITE" id="PS50045"/>
    </source>
</evidence>
<dbReference type="EMBL" id="CP003360">
    <property type="protein sequence ID" value="AFM25082.1"/>
    <property type="molecule type" value="Genomic_DNA"/>
</dbReference>
<dbReference type="SUPFAM" id="SSF46689">
    <property type="entry name" value="Homeodomain-like"/>
    <property type="match status" value="1"/>
</dbReference>
<dbReference type="GO" id="GO:0043565">
    <property type="term" value="F:sequence-specific DNA binding"/>
    <property type="evidence" value="ECO:0007669"/>
    <property type="project" value="InterPro"/>
</dbReference>
<evidence type="ECO:0000256" key="4">
    <source>
        <dbReference type="ARBA" id="ARBA00023125"/>
    </source>
</evidence>
<dbReference type="InterPro" id="IPR025944">
    <property type="entry name" value="Sigma_54_int_dom_CS"/>
</dbReference>
<evidence type="ECO:0000256" key="2">
    <source>
        <dbReference type="ARBA" id="ARBA00022840"/>
    </source>
</evidence>
<dbReference type="InterPro" id="IPR002197">
    <property type="entry name" value="HTH_Fis"/>
</dbReference>
<dbReference type="PROSITE" id="PS00675">
    <property type="entry name" value="SIGMA54_INTERACT_1"/>
    <property type="match status" value="1"/>
</dbReference>
<evidence type="ECO:0000256" key="3">
    <source>
        <dbReference type="ARBA" id="ARBA00023015"/>
    </source>
</evidence>
<evidence type="ECO:0000313" key="11">
    <source>
        <dbReference type="Proteomes" id="UP000006055"/>
    </source>
</evidence>
<dbReference type="InterPro" id="IPR058031">
    <property type="entry name" value="AAA_lid_NorR"/>
</dbReference>
<dbReference type="KEGG" id="dti:Desti_2399"/>
<reference evidence="11" key="1">
    <citation type="submission" date="2012-06" db="EMBL/GenBank/DDBJ databases">
        <title>Complete sequence of chromosome of Desulfomonile tiedjei DSM 6799.</title>
        <authorList>
            <person name="Lucas S."/>
            <person name="Copeland A."/>
            <person name="Lapidus A."/>
            <person name="Glavina del Rio T."/>
            <person name="Dalin E."/>
            <person name="Tice H."/>
            <person name="Bruce D."/>
            <person name="Goodwin L."/>
            <person name="Pitluck S."/>
            <person name="Peters L."/>
            <person name="Ovchinnikova G."/>
            <person name="Zeytun A."/>
            <person name="Lu M."/>
            <person name="Kyrpides N."/>
            <person name="Mavromatis K."/>
            <person name="Ivanova N."/>
            <person name="Brettin T."/>
            <person name="Detter J.C."/>
            <person name="Han C."/>
            <person name="Larimer F."/>
            <person name="Land M."/>
            <person name="Hauser L."/>
            <person name="Markowitz V."/>
            <person name="Cheng J.-F."/>
            <person name="Hugenholtz P."/>
            <person name="Woyke T."/>
            <person name="Wu D."/>
            <person name="Spring S."/>
            <person name="Schroeder M."/>
            <person name="Brambilla E."/>
            <person name="Klenk H.-P."/>
            <person name="Eisen J.A."/>
        </authorList>
    </citation>
    <scope>NUCLEOTIDE SEQUENCE [LARGE SCALE GENOMIC DNA]</scope>
    <source>
        <strain evidence="11">ATCC 49306 / DSM 6799 / DCB-1</strain>
    </source>
</reference>
<dbReference type="Pfam" id="PF00158">
    <property type="entry name" value="Sigma54_activat"/>
    <property type="match status" value="1"/>
</dbReference>
<proteinExistence type="predicted"/>